<sequence length="198" mass="21373">MIYPAYDAVVALDRRLEQLARRTRDPLVAQMRLTWWFEALGALDAGTVPAEPLFEQLAAEVLPRGVTGAALAEMASGWEVVLEPRPLPDEALCRFARQRGETLFAAVGALLGTTPPAAAGEAWALADFAASIDGEERARARDLAEARWRDATMSPWPAAARPMGVLTLLALLPLRSRDGTAGGLGAAWRVARFRLTGR</sequence>
<dbReference type="Proteomes" id="UP000529795">
    <property type="component" value="Unassembled WGS sequence"/>
</dbReference>
<keyword evidence="2" id="KW-1185">Reference proteome</keyword>
<keyword evidence="1" id="KW-0808">Transferase</keyword>
<name>A0A840FC67_9SPHN</name>
<dbReference type="RefSeq" id="WP_183984574.1">
    <property type="nucleotide sequence ID" value="NZ_JACIEV010000005.1"/>
</dbReference>
<dbReference type="EMBL" id="JACIEV010000005">
    <property type="protein sequence ID" value="MBB4154242.1"/>
    <property type="molecule type" value="Genomic_DNA"/>
</dbReference>
<protein>
    <submittedName>
        <fullName evidence="1">Phytoene synthase</fullName>
        <ecNumber evidence="1">2.5.1.32</ecNumber>
    </submittedName>
</protein>
<evidence type="ECO:0000313" key="2">
    <source>
        <dbReference type="Proteomes" id="UP000529795"/>
    </source>
</evidence>
<gene>
    <name evidence="1" type="ORF">GGQ80_002152</name>
</gene>
<accession>A0A840FC67</accession>
<dbReference type="AlphaFoldDB" id="A0A840FC67"/>
<dbReference type="InterPro" id="IPR008949">
    <property type="entry name" value="Isoprenoid_synthase_dom_sf"/>
</dbReference>
<reference evidence="1 2" key="1">
    <citation type="submission" date="2020-08" db="EMBL/GenBank/DDBJ databases">
        <title>Genomic Encyclopedia of Type Strains, Phase IV (KMG-IV): sequencing the most valuable type-strain genomes for metagenomic binning, comparative biology and taxonomic classification.</title>
        <authorList>
            <person name="Goeker M."/>
        </authorList>
    </citation>
    <scope>NUCLEOTIDE SEQUENCE [LARGE SCALE GENOMIC DNA]</scope>
    <source>
        <strain evidence="1 2">YC6723</strain>
    </source>
</reference>
<comment type="caution">
    <text evidence="1">The sequence shown here is derived from an EMBL/GenBank/DDBJ whole genome shotgun (WGS) entry which is preliminary data.</text>
</comment>
<proteinExistence type="predicted"/>
<evidence type="ECO:0000313" key="1">
    <source>
        <dbReference type="EMBL" id="MBB4154242.1"/>
    </source>
</evidence>
<organism evidence="1 2">
    <name type="scientific">Sphingomonas jinjuensis</name>
    <dbReference type="NCBI Taxonomy" id="535907"/>
    <lineage>
        <taxon>Bacteria</taxon>
        <taxon>Pseudomonadati</taxon>
        <taxon>Pseudomonadota</taxon>
        <taxon>Alphaproteobacteria</taxon>
        <taxon>Sphingomonadales</taxon>
        <taxon>Sphingomonadaceae</taxon>
        <taxon>Sphingomonas</taxon>
    </lineage>
</organism>
<dbReference type="EC" id="2.5.1.32" evidence="1"/>
<dbReference type="SUPFAM" id="SSF48576">
    <property type="entry name" value="Terpenoid synthases"/>
    <property type="match status" value="1"/>
</dbReference>
<dbReference type="GO" id="GO:0016740">
    <property type="term" value="F:transferase activity"/>
    <property type="evidence" value="ECO:0007669"/>
    <property type="project" value="UniProtKB-KW"/>
</dbReference>